<sequence length="184" mass="20592">MTPPYRRGFLAHSSHFQIKNPRFDSRTGQMTFVAPVSSGPSGMSAMWNSYRGNIDRDLLVEIGHLLAAEAKAKDAYVIFDHYLSDVLASHYCKALNEKGIVATLKHFVCNDQEHEPMNTSSIVTDGALREIYLLPFMIAITLGNLETIMTAYNKVNGLHASESSQLLQDILRGEWGWERLGMSD</sequence>
<dbReference type="GO" id="GO:0030245">
    <property type="term" value="P:cellulose catabolic process"/>
    <property type="evidence" value="ECO:0007669"/>
    <property type="project" value="UniProtKB-KW"/>
</dbReference>
<dbReference type="EC" id="3.2.1.21" evidence="4"/>
<dbReference type="InterPro" id="IPR017853">
    <property type="entry name" value="GH"/>
</dbReference>
<evidence type="ECO:0000256" key="1">
    <source>
        <dbReference type="ARBA" id="ARBA00000448"/>
    </source>
</evidence>
<dbReference type="EMBL" id="LJBN01000001">
    <property type="protein sequence ID" value="OOQ91838.1"/>
    <property type="molecule type" value="Genomic_DNA"/>
</dbReference>
<evidence type="ECO:0000256" key="4">
    <source>
        <dbReference type="ARBA" id="ARBA00012744"/>
    </source>
</evidence>
<evidence type="ECO:0000256" key="7">
    <source>
        <dbReference type="ARBA" id="ARBA00023180"/>
    </source>
</evidence>
<keyword evidence="7" id="KW-0325">Glycoprotein</keyword>
<keyword evidence="10" id="KW-0624">Polysaccharide degradation</keyword>
<evidence type="ECO:0000256" key="3">
    <source>
        <dbReference type="ARBA" id="ARBA00005336"/>
    </source>
</evidence>
<proteinExistence type="inferred from homology"/>
<keyword evidence="8" id="KW-0119">Carbohydrate metabolism</keyword>
<dbReference type="PRINTS" id="PR00133">
    <property type="entry name" value="GLHYDRLASE3"/>
</dbReference>
<dbReference type="InterPro" id="IPR001764">
    <property type="entry name" value="Glyco_hydro_3_N"/>
</dbReference>
<dbReference type="Proteomes" id="UP000190744">
    <property type="component" value="Unassembled WGS sequence"/>
</dbReference>
<name>A0A1S9S3Q6_PENBI</name>
<dbReference type="InterPro" id="IPR050288">
    <property type="entry name" value="Cellulose_deg_GH3"/>
</dbReference>
<feature type="domain" description="Glycoside hydrolase family 3 N-terminal" evidence="11">
    <location>
        <begin position="80"/>
        <end position="182"/>
    </location>
</feature>
<evidence type="ECO:0000256" key="6">
    <source>
        <dbReference type="ARBA" id="ARBA00023001"/>
    </source>
</evidence>
<keyword evidence="9" id="KW-0326">Glycosidase</keyword>
<comment type="caution">
    <text evidence="12">The sequence shown here is derived from an EMBL/GenBank/DDBJ whole genome shotgun (WGS) entry which is preliminary data.</text>
</comment>
<keyword evidence="6" id="KW-0136">Cellulose degradation</keyword>
<evidence type="ECO:0000313" key="12">
    <source>
        <dbReference type="EMBL" id="OOQ91838.1"/>
    </source>
</evidence>
<dbReference type="PANTHER" id="PTHR42715:SF27">
    <property type="entry name" value="BETA-GLUCOSIDASE-RELATED"/>
    <property type="match status" value="1"/>
</dbReference>
<evidence type="ECO:0000313" key="13">
    <source>
        <dbReference type="Proteomes" id="UP000190744"/>
    </source>
</evidence>
<evidence type="ECO:0000256" key="9">
    <source>
        <dbReference type="ARBA" id="ARBA00023295"/>
    </source>
</evidence>
<reference evidence="13" key="1">
    <citation type="submission" date="2015-09" db="EMBL/GenBank/DDBJ databases">
        <authorList>
            <person name="Fill T.P."/>
            <person name="Baretta J.F."/>
            <person name="de Almeida L.G."/>
            <person name="Rocha M."/>
            <person name="de Souza D.H."/>
            <person name="Malavazi I."/>
            <person name="Cerdeira L.T."/>
            <person name="Hong H."/>
            <person name="Samborskyy M."/>
            <person name="de Vasconcelos A.T."/>
            <person name="Leadlay P."/>
            <person name="Rodrigues-Filho E."/>
        </authorList>
    </citation>
    <scope>NUCLEOTIDE SEQUENCE [LARGE SCALE GENOMIC DNA]</scope>
    <source>
        <strain evidence="13">LaBioMMi 136</strain>
    </source>
</reference>
<keyword evidence="5" id="KW-0378">Hydrolase</keyword>
<accession>A0A1S9S3Q6</accession>
<dbReference type="AlphaFoldDB" id="A0A1S9S3Q6"/>
<evidence type="ECO:0000256" key="8">
    <source>
        <dbReference type="ARBA" id="ARBA00023277"/>
    </source>
</evidence>
<evidence type="ECO:0000256" key="2">
    <source>
        <dbReference type="ARBA" id="ARBA00004987"/>
    </source>
</evidence>
<dbReference type="PANTHER" id="PTHR42715">
    <property type="entry name" value="BETA-GLUCOSIDASE"/>
    <property type="match status" value="1"/>
</dbReference>
<comment type="catalytic activity">
    <reaction evidence="1">
        <text>Hydrolysis of terminal, non-reducing beta-D-glucosyl residues with release of beta-D-glucose.</text>
        <dbReference type="EC" id="3.2.1.21"/>
    </reaction>
</comment>
<evidence type="ECO:0000259" key="11">
    <source>
        <dbReference type="Pfam" id="PF00933"/>
    </source>
</evidence>
<comment type="similarity">
    <text evidence="3">Belongs to the glycosyl hydrolase 3 family.</text>
</comment>
<comment type="pathway">
    <text evidence="2">Glycan metabolism; cellulose degradation.</text>
</comment>
<dbReference type="SUPFAM" id="SSF51445">
    <property type="entry name" value="(Trans)glycosidases"/>
    <property type="match status" value="1"/>
</dbReference>
<protein>
    <recommendedName>
        <fullName evidence="4">beta-glucosidase</fullName>
        <ecNumber evidence="4">3.2.1.21</ecNumber>
    </recommendedName>
</protein>
<evidence type="ECO:0000256" key="10">
    <source>
        <dbReference type="ARBA" id="ARBA00023326"/>
    </source>
</evidence>
<gene>
    <name evidence="12" type="ORF">PEBR_09700</name>
</gene>
<dbReference type="InterPro" id="IPR036962">
    <property type="entry name" value="Glyco_hydro_3_N_sf"/>
</dbReference>
<organism evidence="12 13">
    <name type="scientific">Penicillium brasilianum</name>
    <dbReference type="NCBI Taxonomy" id="104259"/>
    <lineage>
        <taxon>Eukaryota</taxon>
        <taxon>Fungi</taxon>
        <taxon>Dikarya</taxon>
        <taxon>Ascomycota</taxon>
        <taxon>Pezizomycotina</taxon>
        <taxon>Eurotiomycetes</taxon>
        <taxon>Eurotiomycetidae</taxon>
        <taxon>Eurotiales</taxon>
        <taxon>Aspergillaceae</taxon>
        <taxon>Penicillium</taxon>
    </lineage>
</organism>
<dbReference type="Gene3D" id="3.20.20.300">
    <property type="entry name" value="Glycoside hydrolase, family 3, N-terminal domain"/>
    <property type="match status" value="1"/>
</dbReference>
<dbReference type="GO" id="GO:0008422">
    <property type="term" value="F:beta-glucosidase activity"/>
    <property type="evidence" value="ECO:0007669"/>
    <property type="project" value="UniProtKB-EC"/>
</dbReference>
<evidence type="ECO:0000256" key="5">
    <source>
        <dbReference type="ARBA" id="ARBA00022801"/>
    </source>
</evidence>
<dbReference type="Pfam" id="PF00933">
    <property type="entry name" value="Glyco_hydro_3"/>
    <property type="match status" value="1"/>
</dbReference>